<dbReference type="GO" id="GO:0016791">
    <property type="term" value="F:phosphatase activity"/>
    <property type="evidence" value="ECO:0007669"/>
    <property type="project" value="TreeGrafter"/>
</dbReference>
<organism evidence="3 4">
    <name type="scientific">Halorubrum halodurans</name>
    <dbReference type="NCBI Taxonomy" id="1383851"/>
    <lineage>
        <taxon>Archaea</taxon>
        <taxon>Methanobacteriati</taxon>
        <taxon>Methanobacteriota</taxon>
        <taxon>Stenosarchaea group</taxon>
        <taxon>Halobacteria</taxon>
        <taxon>Halobacteriales</taxon>
        <taxon>Haloferacaceae</taxon>
        <taxon>Halorubrum</taxon>
    </lineage>
</organism>
<accession>A0A256IDN7</accession>
<comment type="caution">
    <text evidence="3">The sequence shown here is derived from an EMBL/GenBank/DDBJ whole genome shotgun (WGS) entry which is preliminary data.</text>
</comment>
<reference evidence="3 4" key="1">
    <citation type="journal article" date="2014" name="Front. Microbiol.">
        <title>Population and genomic analysis of the genus Halorubrum.</title>
        <authorList>
            <person name="Fullmer M.S."/>
            <person name="Soucy S.M."/>
            <person name="Swithers K.S."/>
            <person name="Makkay A.M."/>
            <person name="Wheeler R."/>
            <person name="Ventosa A."/>
            <person name="Gogarten J.P."/>
            <person name="Papke R.T."/>
        </authorList>
    </citation>
    <scope>NUCLEOTIDE SEQUENCE [LARGE SCALE GENOMIC DNA]</scope>
    <source>
        <strain evidence="3 4">Cb34</strain>
    </source>
</reference>
<evidence type="ECO:0000259" key="2">
    <source>
        <dbReference type="Pfam" id="PF00149"/>
    </source>
</evidence>
<feature type="domain" description="Calcineurin-like phosphoesterase" evidence="2">
    <location>
        <begin position="47"/>
        <end position="157"/>
    </location>
</feature>
<feature type="compositionally biased region" description="Polar residues" evidence="1">
    <location>
        <begin position="1"/>
        <end position="11"/>
    </location>
</feature>
<protein>
    <submittedName>
        <fullName evidence="3">Serine/threonine protein phosphatase</fullName>
    </submittedName>
</protein>
<evidence type="ECO:0000313" key="4">
    <source>
        <dbReference type="Proteomes" id="UP000216308"/>
    </source>
</evidence>
<proteinExistence type="predicted"/>
<dbReference type="PANTHER" id="PTHR42850">
    <property type="entry name" value="METALLOPHOSPHOESTERASE"/>
    <property type="match status" value="1"/>
</dbReference>
<dbReference type="AlphaFoldDB" id="A0A256IDN7"/>
<dbReference type="PANTHER" id="PTHR42850:SF4">
    <property type="entry name" value="ZINC-DEPENDENT ENDOPOLYPHOSPHATASE"/>
    <property type="match status" value="1"/>
</dbReference>
<dbReference type="InterPro" id="IPR050126">
    <property type="entry name" value="Ap4A_hydrolase"/>
</dbReference>
<dbReference type="SUPFAM" id="SSF56300">
    <property type="entry name" value="Metallo-dependent phosphatases"/>
    <property type="match status" value="1"/>
</dbReference>
<evidence type="ECO:0000256" key="1">
    <source>
        <dbReference type="SAM" id="MobiDB-lite"/>
    </source>
</evidence>
<dbReference type="CDD" id="cd00144">
    <property type="entry name" value="MPP_PPP_family"/>
    <property type="match status" value="1"/>
</dbReference>
<evidence type="ECO:0000313" key="3">
    <source>
        <dbReference type="EMBL" id="OYR54630.1"/>
    </source>
</evidence>
<feature type="region of interest" description="Disordered" evidence="1">
    <location>
        <begin position="1"/>
        <end position="20"/>
    </location>
</feature>
<dbReference type="InterPro" id="IPR029052">
    <property type="entry name" value="Metallo-depent_PP-like"/>
</dbReference>
<dbReference type="OrthoDB" id="303721at2157"/>
<dbReference type="Pfam" id="PF00149">
    <property type="entry name" value="Metallophos"/>
    <property type="match status" value="1"/>
</dbReference>
<dbReference type="InterPro" id="IPR004843">
    <property type="entry name" value="Calcineurin-like_PHP"/>
</dbReference>
<dbReference type="GO" id="GO:0005737">
    <property type="term" value="C:cytoplasm"/>
    <property type="evidence" value="ECO:0007669"/>
    <property type="project" value="TreeGrafter"/>
</dbReference>
<dbReference type="Proteomes" id="UP000216308">
    <property type="component" value="Unassembled WGS sequence"/>
</dbReference>
<dbReference type="EMBL" id="NHPJ01000117">
    <property type="protein sequence ID" value="OYR54630.1"/>
    <property type="molecule type" value="Genomic_DNA"/>
</dbReference>
<gene>
    <name evidence="3" type="ORF">DJ70_13540</name>
</gene>
<keyword evidence="4" id="KW-1185">Reference proteome</keyword>
<dbReference type="Gene3D" id="3.60.21.10">
    <property type="match status" value="1"/>
</dbReference>
<dbReference type="RefSeq" id="WP_094533876.1">
    <property type="nucleotide sequence ID" value="NZ_NHPJ01000117.1"/>
</dbReference>
<name>A0A256IDN7_9EURY</name>
<sequence>MDHTASPGNEPTPTPLADVSTTVSDADLHPAVAERHRRLDVTDRDDVYVVGDVHGCIEELRRLMDRLDPGPDDLVVFVGDLVRKGPDSKAVVEFVRERENLVSVRGNNEDKLIHDRKRLDDLGDADRRYLESMPVALSWDDALVVHGGVDPTRPLATQGIESLLNCRSVPPGNGYAGPFWFETRRGAPRTFFGHTVLDEPVRTEWAVGLDTGCVYGGSLTAYDYRDDAFVSVPARETYEARPDEKVVDPDRIALDSR</sequence>